<name>A0A7S2TV55_9EUKA</name>
<protein>
    <submittedName>
        <fullName evidence="2">Uncharacterized protein</fullName>
    </submittedName>
</protein>
<evidence type="ECO:0000313" key="2">
    <source>
        <dbReference type="EMBL" id="CAD9768783.1"/>
    </source>
</evidence>
<organism evidence="2">
    <name type="scientific">Lotharella oceanica</name>
    <dbReference type="NCBI Taxonomy" id="641309"/>
    <lineage>
        <taxon>Eukaryota</taxon>
        <taxon>Sar</taxon>
        <taxon>Rhizaria</taxon>
        <taxon>Cercozoa</taxon>
        <taxon>Chlorarachniophyceae</taxon>
        <taxon>Lotharella</taxon>
    </lineage>
</organism>
<feature type="transmembrane region" description="Helical" evidence="1">
    <location>
        <begin position="346"/>
        <end position="364"/>
    </location>
</feature>
<keyword evidence="1" id="KW-0472">Membrane</keyword>
<gene>
    <name evidence="2" type="ORF">LSP00402_LOCUS12764</name>
</gene>
<dbReference type="AlphaFoldDB" id="A0A7S2TV55"/>
<feature type="transmembrane region" description="Helical" evidence="1">
    <location>
        <begin position="81"/>
        <end position="101"/>
    </location>
</feature>
<sequence length="366" mass="41593">MSASYVYGWWYLRRDDFKVELSSLRDGDIQAINRVIYRNFWFLCVALLALVLFLTLAMTIGTAEYPLYDSAWATTAQVLGIVFGTSGFVAVVNIFVIVCMISRIHILRFRKYALHTILTASRVLSSMLDEAEEEINSNGSTHHHEHKGRTMSAVDRRRALSSTTTMMAVTLPGDVSVLLAVQNRLHMLLLLRYRRLCRRLRKLRGTWRVWISGALAVSLIFCIVVALALYQAALGHRSAIPDTYTIGMWFVFSILMPLYLLFNVAKVNGEDQKIHRIFTNFSLDLDETFAKYGWGDNLPHVAYADKVSFLQVFTPALRRGLREDMGNIADGLSVLGLRVTMPHLTIMLWIVCLCMLPCAIELLFNQ</sequence>
<reference evidence="2" key="1">
    <citation type="submission" date="2021-01" db="EMBL/GenBank/DDBJ databases">
        <authorList>
            <person name="Corre E."/>
            <person name="Pelletier E."/>
            <person name="Niang G."/>
            <person name="Scheremetjew M."/>
            <person name="Finn R."/>
            <person name="Kale V."/>
            <person name="Holt S."/>
            <person name="Cochrane G."/>
            <person name="Meng A."/>
            <person name="Brown T."/>
            <person name="Cohen L."/>
        </authorList>
    </citation>
    <scope>NUCLEOTIDE SEQUENCE</scope>
    <source>
        <strain evidence="2">CCMP622</strain>
    </source>
</reference>
<proteinExistence type="predicted"/>
<evidence type="ECO:0000256" key="1">
    <source>
        <dbReference type="SAM" id="Phobius"/>
    </source>
</evidence>
<feature type="transmembrane region" description="Helical" evidence="1">
    <location>
        <begin position="40"/>
        <end position="61"/>
    </location>
</feature>
<feature type="transmembrane region" description="Helical" evidence="1">
    <location>
        <begin position="246"/>
        <end position="265"/>
    </location>
</feature>
<keyword evidence="1" id="KW-0812">Transmembrane</keyword>
<accession>A0A7S2TV55</accession>
<feature type="transmembrane region" description="Helical" evidence="1">
    <location>
        <begin position="209"/>
        <end position="234"/>
    </location>
</feature>
<keyword evidence="1" id="KW-1133">Transmembrane helix</keyword>
<dbReference type="EMBL" id="HBHP01020513">
    <property type="protein sequence ID" value="CAD9768783.1"/>
    <property type="molecule type" value="Transcribed_RNA"/>
</dbReference>